<dbReference type="FunFam" id="3.40.50.300:FF:000056">
    <property type="entry name" value="Cell division ATP-binding protein FtsE"/>
    <property type="match status" value="1"/>
</dbReference>
<keyword evidence="4" id="KW-0813">Transport</keyword>
<dbReference type="PANTHER" id="PTHR24220">
    <property type="entry name" value="IMPORT ATP-BINDING PROTEIN"/>
    <property type="match status" value="1"/>
</dbReference>
<dbReference type="GO" id="GO:0005524">
    <property type="term" value="F:ATP binding"/>
    <property type="evidence" value="ECO:0007669"/>
    <property type="project" value="UniProtKB-KW"/>
</dbReference>
<dbReference type="InterPro" id="IPR003439">
    <property type="entry name" value="ABC_transporter-like_ATP-bd"/>
</dbReference>
<evidence type="ECO:0000256" key="6">
    <source>
        <dbReference type="ARBA" id="ARBA00022840"/>
    </source>
</evidence>
<evidence type="ECO:0000256" key="3">
    <source>
        <dbReference type="ARBA" id="ARBA00020019"/>
    </source>
</evidence>
<organism evidence="8">
    <name type="scientific">uncultured Desulfobacteraceae bacterium</name>
    <dbReference type="NCBI Taxonomy" id="218296"/>
    <lineage>
        <taxon>Bacteria</taxon>
        <taxon>Pseudomonadati</taxon>
        <taxon>Thermodesulfobacteriota</taxon>
        <taxon>Desulfobacteria</taxon>
        <taxon>Desulfobacterales</taxon>
        <taxon>Desulfobacteraceae</taxon>
        <taxon>environmental samples</taxon>
    </lineage>
</organism>
<dbReference type="PANTHER" id="PTHR24220:SF470">
    <property type="entry name" value="CELL DIVISION ATP-BINDING PROTEIN FTSE"/>
    <property type="match status" value="1"/>
</dbReference>
<evidence type="ECO:0000256" key="5">
    <source>
        <dbReference type="ARBA" id="ARBA00022741"/>
    </source>
</evidence>
<accession>A0A484HDK2</accession>
<keyword evidence="6 8" id="KW-0067">ATP-binding</keyword>
<evidence type="ECO:0000259" key="7">
    <source>
        <dbReference type="PROSITE" id="PS50893"/>
    </source>
</evidence>
<sequence length="244" mass="27205">MKTEPRHEPKHEKEAAIRFFHVRKKFGARTVLNDITLDIFKNEFVFVTGPSGAGKTTLLSLIYLKERATEGEILVDGLNLSRIRRKRAPDLRRKLGIIFQDYKLIPTKTAFENVSLVLEAAGVKKKLIQKKVNSILRSIRMEEKSRAYPPSLSGGEQQRVAFARAVAGDPEIIIADEPFGSLDPDSAASILKLLDVYHARGATIILATHDRDLIQKRPGRVIRLSDGSIHLEGERVHAPGEGEA</sequence>
<dbReference type="SUPFAM" id="SSF52540">
    <property type="entry name" value="P-loop containing nucleoside triphosphate hydrolases"/>
    <property type="match status" value="1"/>
</dbReference>
<dbReference type="Pfam" id="PF00005">
    <property type="entry name" value="ABC_tran"/>
    <property type="match status" value="1"/>
</dbReference>
<dbReference type="InterPro" id="IPR017911">
    <property type="entry name" value="MacB-like_ATP-bd"/>
</dbReference>
<dbReference type="GO" id="GO:0022857">
    <property type="term" value="F:transmembrane transporter activity"/>
    <property type="evidence" value="ECO:0007669"/>
    <property type="project" value="TreeGrafter"/>
</dbReference>
<gene>
    <name evidence="8" type="primary">ftsE</name>
    <name evidence="8" type="ORF">EPICR_160007</name>
</gene>
<keyword evidence="5" id="KW-0547">Nucleotide-binding</keyword>
<comment type="similarity">
    <text evidence="2">Belongs to the ABC transporter superfamily.</text>
</comment>
<dbReference type="PROSITE" id="PS00211">
    <property type="entry name" value="ABC_TRANSPORTER_1"/>
    <property type="match status" value="1"/>
</dbReference>
<dbReference type="SMART" id="SM00382">
    <property type="entry name" value="AAA"/>
    <property type="match status" value="1"/>
</dbReference>
<dbReference type="InterPro" id="IPR017871">
    <property type="entry name" value="ABC_transporter-like_CS"/>
</dbReference>
<comment type="function">
    <text evidence="1">Part of the ABC transporter FtsEX involved in cellular division. Important for assembly or stability of the septal ring.</text>
</comment>
<evidence type="ECO:0000256" key="2">
    <source>
        <dbReference type="ARBA" id="ARBA00005417"/>
    </source>
</evidence>
<reference evidence="8" key="1">
    <citation type="submission" date="2019-01" db="EMBL/GenBank/DDBJ databases">
        <authorList>
            <consortium name="Genoscope - CEA"/>
            <person name="William W."/>
        </authorList>
    </citation>
    <scope>NUCLEOTIDE SEQUENCE</scope>
    <source>
        <strain evidence="8">CR-1</strain>
    </source>
</reference>
<protein>
    <recommendedName>
        <fullName evidence="3">Cell division ATP-binding protein FtsE</fullName>
    </recommendedName>
</protein>
<dbReference type="Gene3D" id="3.40.50.300">
    <property type="entry name" value="P-loop containing nucleotide triphosphate hydrolases"/>
    <property type="match status" value="1"/>
</dbReference>
<dbReference type="GO" id="GO:0005886">
    <property type="term" value="C:plasma membrane"/>
    <property type="evidence" value="ECO:0007669"/>
    <property type="project" value="TreeGrafter"/>
</dbReference>
<dbReference type="CDD" id="cd03255">
    <property type="entry name" value="ABC_MJ0796_LolCDE_FtsE"/>
    <property type="match status" value="1"/>
</dbReference>
<dbReference type="InterPro" id="IPR015854">
    <property type="entry name" value="ABC_transpr_LolD-like"/>
</dbReference>
<dbReference type="EMBL" id="CAACVI010000008">
    <property type="protein sequence ID" value="VEN73345.1"/>
    <property type="molecule type" value="Genomic_DNA"/>
</dbReference>
<proteinExistence type="inferred from homology"/>
<dbReference type="GO" id="GO:0016887">
    <property type="term" value="F:ATP hydrolysis activity"/>
    <property type="evidence" value="ECO:0007669"/>
    <property type="project" value="InterPro"/>
</dbReference>
<evidence type="ECO:0000313" key="8">
    <source>
        <dbReference type="EMBL" id="VEN73345.1"/>
    </source>
</evidence>
<evidence type="ECO:0000256" key="4">
    <source>
        <dbReference type="ARBA" id="ARBA00022448"/>
    </source>
</evidence>
<dbReference type="AlphaFoldDB" id="A0A484HDK2"/>
<dbReference type="InterPro" id="IPR027417">
    <property type="entry name" value="P-loop_NTPase"/>
</dbReference>
<dbReference type="PROSITE" id="PS50893">
    <property type="entry name" value="ABC_TRANSPORTER_2"/>
    <property type="match status" value="1"/>
</dbReference>
<feature type="domain" description="ABC transporter" evidence="7">
    <location>
        <begin position="17"/>
        <end position="244"/>
    </location>
</feature>
<dbReference type="InterPro" id="IPR003593">
    <property type="entry name" value="AAA+_ATPase"/>
</dbReference>
<evidence type="ECO:0000256" key="1">
    <source>
        <dbReference type="ARBA" id="ARBA00002579"/>
    </source>
</evidence>
<name>A0A484HDK2_9BACT</name>